<comment type="caution">
    <text evidence="1">The sequence shown here is derived from an EMBL/GenBank/DDBJ whole genome shotgun (WGS) entry which is preliminary data.</text>
</comment>
<dbReference type="EMBL" id="JBBXMP010000001">
    <property type="protein sequence ID" value="KAL0072796.1"/>
    <property type="molecule type" value="Genomic_DNA"/>
</dbReference>
<gene>
    <name evidence="1" type="ORF">AAF712_000559</name>
</gene>
<organism evidence="1 2">
    <name type="scientific">Marasmius tenuissimus</name>
    <dbReference type="NCBI Taxonomy" id="585030"/>
    <lineage>
        <taxon>Eukaryota</taxon>
        <taxon>Fungi</taxon>
        <taxon>Dikarya</taxon>
        <taxon>Basidiomycota</taxon>
        <taxon>Agaricomycotina</taxon>
        <taxon>Agaricomycetes</taxon>
        <taxon>Agaricomycetidae</taxon>
        <taxon>Agaricales</taxon>
        <taxon>Marasmiineae</taxon>
        <taxon>Marasmiaceae</taxon>
        <taxon>Marasmius</taxon>
    </lineage>
</organism>
<protein>
    <submittedName>
        <fullName evidence="1">Uncharacterized protein</fullName>
    </submittedName>
</protein>
<keyword evidence="2" id="KW-1185">Reference proteome</keyword>
<proteinExistence type="predicted"/>
<name>A0ABR3AHD6_9AGAR</name>
<evidence type="ECO:0000313" key="1">
    <source>
        <dbReference type="EMBL" id="KAL0072796.1"/>
    </source>
</evidence>
<reference evidence="1 2" key="1">
    <citation type="submission" date="2024-05" db="EMBL/GenBank/DDBJ databases">
        <title>A draft genome resource for the thread blight pathogen Marasmius tenuissimus strain MS-2.</title>
        <authorList>
            <person name="Yulfo-Soto G.E."/>
            <person name="Baruah I.K."/>
            <person name="Amoako-Attah I."/>
            <person name="Bukari Y."/>
            <person name="Meinhardt L.W."/>
            <person name="Bailey B.A."/>
            <person name="Cohen S.P."/>
        </authorList>
    </citation>
    <scope>NUCLEOTIDE SEQUENCE [LARGE SCALE GENOMIC DNA]</scope>
    <source>
        <strain evidence="1 2">MS-2</strain>
    </source>
</reference>
<sequence length="162" mass="18352">MTRLFIDFNSISQFEYINSSAEDILGLLSGDGMEAELPLPFLETLSIHYFRSVAFGSGTTPGLQPHIALSHLVTSRSLKANCPLTCLRVHTCVPLSSGTKTWSVELIRWSELDPWPRERVYPDLHDPFMVLSQPPLPVEIPEVAPAPTKEKKGWKFRKLYNW</sequence>
<accession>A0ABR3AHD6</accession>
<evidence type="ECO:0000313" key="2">
    <source>
        <dbReference type="Proteomes" id="UP001437256"/>
    </source>
</evidence>
<dbReference type="Proteomes" id="UP001437256">
    <property type="component" value="Unassembled WGS sequence"/>
</dbReference>